<gene>
    <name evidence="1" type="ORF">Tci_828794</name>
</gene>
<dbReference type="Gene3D" id="4.10.60.10">
    <property type="entry name" value="Zinc finger, CCHC-type"/>
    <property type="match status" value="1"/>
</dbReference>
<comment type="caution">
    <text evidence="1">The sequence shown here is derived from an EMBL/GenBank/DDBJ whole genome shotgun (WGS) entry which is preliminary data.</text>
</comment>
<name>A0A699Q5Q1_TANCI</name>
<evidence type="ECO:0000313" key="1">
    <source>
        <dbReference type="EMBL" id="GFC56824.1"/>
    </source>
</evidence>
<dbReference type="EMBL" id="BKCJ010971052">
    <property type="protein sequence ID" value="GFC56824.1"/>
    <property type="molecule type" value="Genomic_DNA"/>
</dbReference>
<protein>
    <recommendedName>
        <fullName evidence="2">CCHC-type domain-containing protein</fullName>
    </recommendedName>
</protein>
<dbReference type="SUPFAM" id="SSF57756">
    <property type="entry name" value="Retrovirus zinc finger-like domains"/>
    <property type="match status" value="1"/>
</dbReference>
<sequence length="180" mass="19908">NLGDNRVTTMGFDISKVECYNCHRKGYFAQECRSPKDIRRTGALEPQRIYVQVKTSTSNALVTQCDGIGSYDWSYQAKEELANFALMAIPSSSSALDTEVKSCSKACSKAYDELSQPSGEYHAVPSPITWNFMPPKPDLVFHTALIAKTIHLAFNVQLSPTKSAQDISHATRPMAPIIED</sequence>
<dbReference type="InterPro" id="IPR036875">
    <property type="entry name" value="Znf_CCHC_sf"/>
</dbReference>
<dbReference type="GO" id="GO:0003676">
    <property type="term" value="F:nucleic acid binding"/>
    <property type="evidence" value="ECO:0007669"/>
    <property type="project" value="InterPro"/>
</dbReference>
<dbReference type="AlphaFoldDB" id="A0A699Q5Q1"/>
<reference evidence="1" key="1">
    <citation type="journal article" date="2019" name="Sci. Rep.">
        <title>Draft genome of Tanacetum cinerariifolium, the natural source of mosquito coil.</title>
        <authorList>
            <person name="Yamashiro T."/>
            <person name="Shiraishi A."/>
            <person name="Satake H."/>
            <person name="Nakayama K."/>
        </authorList>
    </citation>
    <scope>NUCLEOTIDE SEQUENCE</scope>
</reference>
<proteinExistence type="predicted"/>
<evidence type="ECO:0008006" key="2">
    <source>
        <dbReference type="Google" id="ProtNLM"/>
    </source>
</evidence>
<accession>A0A699Q5Q1</accession>
<dbReference type="GO" id="GO:0008270">
    <property type="term" value="F:zinc ion binding"/>
    <property type="evidence" value="ECO:0007669"/>
    <property type="project" value="InterPro"/>
</dbReference>
<feature type="non-terminal residue" evidence="1">
    <location>
        <position position="1"/>
    </location>
</feature>
<organism evidence="1">
    <name type="scientific">Tanacetum cinerariifolium</name>
    <name type="common">Dalmatian daisy</name>
    <name type="synonym">Chrysanthemum cinerariifolium</name>
    <dbReference type="NCBI Taxonomy" id="118510"/>
    <lineage>
        <taxon>Eukaryota</taxon>
        <taxon>Viridiplantae</taxon>
        <taxon>Streptophyta</taxon>
        <taxon>Embryophyta</taxon>
        <taxon>Tracheophyta</taxon>
        <taxon>Spermatophyta</taxon>
        <taxon>Magnoliopsida</taxon>
        <taxon>eudicotyledons</taxon>
        <taxon>Gunneridae</taxon>
        <taxon>Pentapetalae</taxon>
        <taxon>asterids</taxon>
        <taxon>campanulids</taxon>
        <taxon>Asterales</taxon>
        <taxon>Asteraceae</taxon>
        <taxon>Asteroideae</taxon>
        <taxon>Anthemideae</taxon>
        <taxon>Anthemidinae</taxon>
        <taxon>Tanacetum</taxon>
    </lineage>
</organism>